<dbReference type="Proteomes" id="UP000620133">
    <property type="component" value="Chromosome"/>
</dbReference>
<dbReference type="EMBL" id="AP024412">
    <property type="protein sequence ID" value="BCR36604.1"/>
    <property type="molecule type" value="Genomic_DNA"/>
</dbReference>
<dbReference type="AlphaFoldDB" id="A0A7U9TI96"/>
<evidence type="ECO:0000313" key="2">
    <source>
        <dbReference type="Proteomes" id="UP000620133"/>
    </source>
</evidence>
<organism evidence="1 2">
    <name type="scientific">Mariniplasma anaerobium</name>
    <dbReference type="NCBI Taxonomy" id="2735436"/>
    <lineage>
        <taxon>Bacteria</taxon>
        <taxon>Bacillati</taxon>
        <taxon>Mycoplasmatota</taxon>
        <taxon>Mollicutes</taxon>
        <taxon>Acholeplasmatales</taxon>
        <taxon>Acholeplasmataceae</taxon>
        <taxon>Mariniplasma</taxon>
    </lineage>
</organism>
<protein>
    <submittedName>
        <fullName evidence="1">Uncharacterized protein</fullName>
    </submittedName>
</protein>
<dbReference type="RefSeq" id="WP_176239251.1">
    <property type="nucleotide sequence ID" value="NZ_AP024412.1"/>
</dbReference>
<dbReference type="KEGG" id="manr:MPAN_014970"/>
<gene>
    <name evidence="1" type="ORF">MPAN_014970</name>
</gene>
<reference evidence="1" key="1">
    <citation type="submission" date="2021-01" db="EMBL/GenBank/DDBJ databases">
        <title>Draft genome sequence of Acholeplasmataceae bacterium strain Mahy22.</title>
        <authorList>
            <person name="Watanabe M."/>
            <person name="Kojima H."/>
            <person name="Fukui M."/>
        </authorList>
    </citation>
    <scope>NUCLEOTIDE SEQUENCE</scope>
    <source>
        <strain evidence="1">Mahy22</strain>
    </source>
</reference>
<name>A0A7U9TI96_9MOLU</name>
<proteinExistence type="predicted"/>
<accession>A0A7U9TI96</accession>
<sequence length="48" mass="5673">MINYNERAKMMSIAKRSIDAKDKLKENEKIYVLLSLLKTLIKYKANQI</sequence>
<keyword evidence="2" id="KW-1185">Reference proteome</keyword>
<evidence type="ECO:0000313" key="1">
    <source>
        <dbReference type="EMBL" id="BCR36604.1"/>
    </source>
</evidence>